<dbReference type="VEuPathDB" id="FungiDB:PHYBLDRAFT_175303"/>
<evidence type="ECO:0000256" key="1">
    <source>
        <dbReference type="SAM" id="MobiDB-lite"/>
    </source>
</evidence>
<dbReference type="RefSeq" id="XP_018284287.1">
    <property type="nucleotide sequence ID" value="XM_018437462.1"/>
</dbReference>
<reference evidence="3" key="1">
    <citation type="submission" date="2015-06" db="EMBL/GenBank/DDBJ databases">
        <title>Expansion of signal transduction pathways in fungi by whole-genome duplication.</title>
        <authorList>
            <consortium name="DOE Joint Genome Institute"/>
            <person name="Corrochano L.M."/>
            <person name="Kuo A."/>
            <person name="Marcet-Houben M."/>
            <person name="Polaino S."/>
            <person name="Salamov A."/>
            <person name="Villalobos J.M."/>
            <person name="Alvarez M.I."/>
            <person name="Avalos J."/>
            <person name="Benito E.P."/>
            <person name="Benoit I."/>
            <person name="Burger G."/>
            <person name="Camino L.P."/>
            <person name="Canovas D."/>
            <person name="Cerda-Olmedo E."/>
            <person name="Cheng J.-F."/>
            <person name="Dominguez A."/>
            <person name="Elias M."/>
            <person name="Eslava A.P."/>
            <person name="Glaser F."/>
            <person name="Grimwood J."/>
            <person name="Gutierrez G."/>
            <person name="Heitman J."/>
            <person name="Henrissat B."/>
            <person name="Iturriaga E.A."/>
            <person name="Lang B.F."/>
            <person name="Lavin J.L."/>
            <person name="Lee S."/>
            <person name="Li W."/>
            <person name="Lindquist E."/>
            <person name="Lopez-Garcia S."/>
            <person name="Luque E.M."/>
            <person name="Marcos A.T."/>
            <person name="Martin J."/>
            <person name="McCluskey K."/>
            <person name="Medina H.R."/>
            <person name="Miralles-Duran A."/>
            <person name="Miyazaki A."/>
            <person name="Munoz-Torres E."/>
            <person name="Oguiza J.A."/>
            <person name="Ohm R."/>
            <person name="Olmedo M."/>
            <person name="Orejas M."/>
            <person name="Ortiz-Castellanos L."/>
            <person name="Pisabarro A.G."/>
            <person name="Rodriguez-Romero J."/>
            <person name="Ruiz-Herrera J."/>
            <person name="Ruiz-Vazquez R."/>
            <person name="Sanz C."/>
            <person name="Schackwitz W."/>
            <person name="Schmutz J."/>
            <person name="Shahriari M."/>
            <person name="Shelest E."/>
            <person name="Silva-Franco F."/>
            <person name="Soanes D."/>
            <person name="Syed K."/>
            <person name="Tagua V.G."/>
            <person name="Talbot N.J."/>
            <person name="Thon M."/>
            <person name="De vries R.P."/>
            <person name="Wiebenga A."/>
            <person name="Yadav J.S."/>
            <person name="Braun E.L."/>
            <person name="Baker S."/>
            <person name="Garre V."/>
            <person name="Horwitz B."/>
            <person name="Torres-Martinez S."/>
            <person name="Idnurm A."/>
            <person name="Herrera-Estrella A."/>
            <person name="Gabaldon T."/>
            <person name="Grigoriev I.V."/>
        </authorList>
    </citation>
    <scope>NUCLEOTIDE SEQUENCE [LARGE SCALE GENOMIC DNA]</scope>
    <source>
        <strain evidence="3">NRRL 1555(-)</strain>
    </source>
</reference>
<sequence length="116" mass="13117">MIDPFEKLQCPFGHVVYTPQLSEEQTPQPNTGSLLLMNLAKSDSTNWIPDRFIPCQQKDRLPPGNVVTLKLATLNYCKTESVKDKGLIKKYKSHSLFTNPLNSGSKEQEDLKPKDI</sequence>
<accession>A0A167JLE7</accession>
<organism evidence="2 3">
    <name type="scientific">Phycomyces blakesleeanus (strain ATCC 8743b / DSM 1359 / FGSC 10004 / NBRC 33097 / NRRL 1555)</name>
    <dbReference type="NCBI Taxonomy" id="763407"/>
    <lineage>
        <taxon>Eukaryota</taxon>
        <taxon>Fungi</taxon>
        <taxon>Fungi incertae sedis</taxon>
        <taxon>Mucoromycota</taxon>
        <taxon>Mucoromycotina</taxon>
        <taxon>Mucoromycetes</taxon>
        <taxon>Mucorales</taxon>
        <taxon>Phycomycetaceae</taxon>
        <taxon>Phycomyces</taxon>
    </lineage>
</organism>
<dbReference type="Proteomes" id="UP000077315">
    <property type="component" value="Unassembled WGS sequence"/>
</dbReference>
<evidence type="ECO:0000313" key="3">
    <source>
        <dbReference type="Proteomes" id="UP000077315"/>
    </source>
</evidence>
<feature type="region of interest" description="Disordered" evidence="1">
    <location>
        <begin position="97"/>
        <end position="116"/>
    </location>
</feature>
<proteinExistence type="predicted"/>
<protein>
    <submittedName>
        <fullName evidence="2">Uncharacterized protein</fullName>
    </submittedName>
</protein>
<feature type="compositionally biased region" description="Basic and acidic residues" evidence="1">
    <location>
        <begin position="106"/>
        <end position="116"/>
    </location>
</feature>
<dbReference type="GeneID" id="28998368"/>
<dbReference type="AlphaFoldDB" id="A0A167JLE7"/>
<dbReference type="InParanoid" id="A0A167JLE7"/>
<evidence type="ECO:0000313" key="2">
    <source>
        <dbReference type="EMBL" id="OAD66247.1"/>
    </source>
</evidence>
<name>A0A167JLE7_PHYB8</name>
<gene>
    <name evidence="2" type="ORF">PHYBLDRAFT_175303</name>
</gene>
<keyword evidence="3" id="KW-1185">Reference proteome</keyword>
<dbReference type="EMBL" id="KV441004">
    <property type="protein sequence ID" value="OAD66247.1"/>
    <property type="molecule type" value="Genomic_DNA"/>
</dbReference>